<gene>
    <name evidence="2" type="ORF">HNR46_001045</name>
</gene>
<evidence type="ECO:0000259" key="1">
    <source>
        <dbReference type="Pfam" id="PF00534"/>
    </source>
</evidence>
<dbReference type="EMBL" id="JACHFD010000004">
    <property type="protein sequence ID" value="MBB5350811.1"/>
    <property type="molecule type" value="Genomic_DNA"/>
</dbReference>
<name>A0A840VD84_9BACT</name>
<dbReference type="PANTHER" id="PTHR12526">
    <property type="entry name" value="GLYCOSYLTRANSFERASE"/>
    <property type="match status" value="1"/>
</dbReference>
<sequence>MGLKRDAMRVVVAGQFPPPIGGQNICIQRMVHLLEKCPGCEVDHLKLEFTRSWSAARRFDAHKVTELFRVLGRLVKLRARGKIDAVIFPAGGPHRIAILRDLLLLPFIRLACSRVLLHFHAAGLAEKWGDRPSTFQSLGCWIYRICCREAIVITEFGRKDAACLGIEEIHLLPNYCEDWAGGVRSRVEKETITCLSIGHLCEDKGTPALLRAFGKIAGEFPQLHLRLVGEPIAPYSEEALMADREATGAKERIHGSGPLSGDALQDAYREGDLFVFSSVAPYESFGLVMVEAMQWSLPLVVTDWRANLSVAGEKFGGVVVEIDQGRDLADSLADSLRKAVLARGDWPQWGEQNRKYYESRYTEARFKDGIQAILGLPREESGEVPRGVRG</sequence>
<proteinExistence type="predicted"/>
<comment type="caution">
    <text evidence="2">The sequence shown here is derived from an EMBL/GenBank/DDBJ whole genome shotgun (WGS) entry which is preliminary data.</text>
</comment>
<evidence type="ECO:0000313" key="2">
    <source>
        <dbReference type="EMBL" id="MBB5350811.1"/>
    </source>
</evidence>
<reference evidence="2 3" key="1">
    <citation type="submission" date="2020-08" db="EMBL/GenBank/DDBJ databases">
        <title>Genomic Encyclopedia of Type Strains, Phase IV (KMG-IV): sequencing the most valuable type-strain genomes for metagenomic binning, comparative biology and taxonomic classification.</title>
        <authorList>
            <person name="Goeker M."/>
        </authorList>
    </citation>
    <scope>NUCLEOTIDE SEQUENCE [LARGE SCALE GENOMIC DNA]</scope>
    <source>
        <strain evidence="2 3">YC6886</strain>
    </source>
</reference>
<protein>
    <submittedName>
        <fullName evidence="2">Glycosyltransferase involved in cell wall biosynthesis</fullName>
    </submittedName>
</protein>
<dbReference type="AlphaFoldDB" id="A0A840VD84"/>
<keyword evidence="2" id="KW-0808">Transferase</keyword>
<feature type="domain" description="Glycosyl transferase family 1" evidence="1">
    <location>
        <begin position="188"/>
        <end position="337"/>
    </location>
</feature>
<dbReference type="SUPFAM" id="SSF53756">
    <property type="entry name" value="UDP-Glycosyltransferase/glycogen phosphorylase"/>
    <property type="match status" value="1"/>
</dbReference>
<accession>A0A840VD84</accession>
<dbReference type="CDD" id="cd03801">
    <property type="entry name" value="GT4_PimA-like"/>
    <property type="match status" value="1"/>
</dbReference>
<keyword evidence="3" id="KW-1185">Reference proteome</keyword>
<dbReference type="RefSeq" id="WP_184016425.1">
    <property type="nucleotide sequence ID" value="NZ_JACHFD010000004.1"/>
</dbReference>
<dbReference type="GO" id="GO:0016757">
    <property type="term" value="F:glycosyltransferase activity"/>
    <property type="evidence" value="ECO:0007669"/>
    <property type="project" value="InterPro"/>
</dbReference>
<dbReference type="Pfam" id="PF00534">
    <property type="entry name" value="Glycos_transf_1"/>
    <property type="match status" value="1"/>
</dbReference>
<dbReference type="Gene3D" id="3.40.50.2000">
    <property type="entry name" value="Glycogen Phosphorylase B"/>
    <property type="match status" value="2"/>
</dbReference>
<evidence type="ECO:0000313" key="3">
    <source>
        <dbReference type="Proteomes" id="UP000557717"/>
    </source>
</evidence>
<organism evidence="2 3">
    <name type="scientific">Haloferula luteola</name>
    <dbReference type="NCBI Taxonomy" id="595692"/>
    <lineage>
        <taxon>Bacteria</taxon>
        <taxon>Pseudomonadati</taxon>
        <taxon>Verrucomicrobiota</taxon>
        <taxon>Verrucomicrobiia</taxon>
        <taxon>Verrucomicrobiales</taxon>
        <taxon>Verrucomicrobiaceae</taxon>
        <taxon>Haloferula</taxon>
    </lineage>
</organism>
<dbReference type="Proteomes" id="UP000557717">
    <property type="component" value="Unassembled WGS sequence"/>
</dbReference>
<dbReference type="InterPro" id="IPR001296">
    <property type="entry name" value="Glyco_trans_1"/>
</dbReference>